<keyword evidence="10" id="KW-0560">Oxidoreductase</keyword>
<dbReference type="Gene3D" id="4.10.450.10">
    <property type="entry name" value="Glucose Oxidase, domain 2"/>
    <property type="match status" value="1"/>
</dbReference>
<feature type="chain" id="PRO_5025051651" description="glucose oxidase" evidence="16">
    <location>
        <begin position="17"/>
        <end position="593"/>
    </location>
</feature>
<dbReference type="PROSITE" id="PS00624">
    <property type="entry name" value="GMC_OXRED_2"/>
    <property type="match status" value="1"/>
</dbReference>
<keyword evidence="6" id="KW-0134">Cell wall</keyword>
<evidence type="ECO:0000259" key="17">
    <source>
        <dbReference type="PROSITE" id="PS00623"/>
    </source>
</evidence>
<feature type="binding site" evidence="14">
    <location>
        <position position="111"/>
    </location>
    <ligand>
        <name>FAD</name>
        <dbReference type="ChEBI" id="CHEBI:57692"/>
    </ligand>
</feature>
<name>A0A5N6Z8W4_9EURO</name>
<dbReference type="Gene3D" id="3.50.50.60">
    <property type="entry name" value="FAD/NAD(P)-binding domain"/>
    <property type="match status" value="1"/>
</dbReference>
<dbReference type="GO" id="GO:0046562">
    <property type="term" value="F:beta-D-glucose oxidase activity"/>
    <property type="evidence" value="ECO:0007669"/>
    <property type="project" value="UniProtKB-EC"/>
</dbReference>
<gene>
    <name evidence="19" type="ORF">BDV28DRAFT_164448</name>
</gene>
<dbReference type="PROSITE" id="PS00623">
    <property type="entry name" value="GMC_OXRED_1"/>
    <property type="match status" value="1"/>
</dbReference>
<evidence type="ECO:0000256" key="3">
    <source>
        <dbReference type="ARBA" id="ARBA00004498"/>
    </source>
</evidence>
<dbReference type="Pfam" id="PF00732">
    <property type="entry name" value="GMC_oxred_N"/>
    <property type="match status" value="1"/>
</dbReference>
<dbReference type="Gene3D" id="3.30.560.10">
    <property type="entry name" value="Glucose Oxidase, domain 3"/>
    <property type="match status" value="1"/>
</dbReference>
<comment type="subunit">
    <text evidence="5">Homodimer.</text>
</comment>
<dbReference type="EC" id="1.1.3.4" evidence="12"/>
<feature type="active site" description="Proton donor" evidence="13">
    <location>
        <position position="527"/>
    </location>
</feature>
<evidence type="ECO:0000256" key="4">
    <source>
        <dbReference type="ARBA" id="ARBA00010790"/>
    </source>
</evidence>
<reference evidence="20" key="1">
    <citation type="submission" date="2019-04" db="EMBL/GenBank/DDBJ databases">
        <title>Friends and foes A comparative genomics studyof 23 Aspergillus species from section Flavi.</title>
        <authorList>
            <consortium name="DOE Joint Genome Institute"/>
            <person name="Kjaerbolling I."/>
            <person name="Vesth T."/>
            <person name="Frisvad J.C."/>
            <person name="Nybo J.L."/>
            <person name="Theobald S."/>
            <person name="Kildgaard S."/>
            <person name="Isbrandt T."/>
            <person name="Kuo A."/>
            <person name="Sato A."/>
            <person name="Lyhne E.K."/>
            <person name="Kogle M.E."/>
            <person name="Wiebenga A."/>
            <person name="Kun R.S."/>
            <person name="Lubbers R.J."/>
            <person name="Makela M.R."/>
            <person name="Barry K."/>
            <person name="Chovatia M."/>
            <person name="Clum A."/>
            <person name="Daum C."/>
            <person name="Haridas S."/>
            <person name="He G."/>
            <person name="LaButti K."/>
            <person name="Lipzen A."/>
            <person name="Mondo S."/>
            <person name="Riley R."/>
            <person name="Salamov A."/>
            <person name="Simmons B.A."/>
            <person name="Magnuson J.K."/>
            <person name="Henrissat B."/>
            <person name="Mortensen U.H."/>
            <person name="Larsen T.O."/>
            <person name="Devries R.P."/>
            <person name="Grigoriev I.V."/>
            <person name="Machida M."/>
            <person name="Baker S.E."/>
            <person name="Andersen M.R."/>
        </authorList>
    </citation>
    <scope>NUCLEOTIDE SEQUENCE [LARGE SCALE GENOMIC DNA]</scope>
    <source>
        <strain evidence="20">CBS 553.77</strain>
    </source>
</reference>
<sequence>MLRSLTFLSALSLATASPTGRAEDTSAYDYVIVGGGTSGLVVANRLSENPDVSVLVIEAGASVFNNPNVTDVGGYGLAFDTDIDWQYQSVEQTYAGGRTQVLRAGKALGGTSTINGMAYTRAEDVQIDAWQEIGNEGWTWKNLLPYYLKSENLTTPTIAQIDLGATYEPAVHSEDGPLNVGWRQGWTSGNLTVAANQTFQEAGVPWVQDVNGGKMRGLNLYPATINVELNVREDAARAYYYPFTARTNLHVLENTYANRLFWKNGSCTEAVADGVEITSADGRATRVYAKKEVIISAGALRSSLILEHSGVGNPSILEKYNIATRVDLPGVGENLQDQINNGMVGEGHDILAGANTVIYPSISDVFANETDAIVASVRSQISDYAAATANISNGALKKEDLERLFQLQFDLLAEKNTPVAEILFLPRGGNSMGVQFWGLLPFARGNIHISSNDPTAPAVLDPNYFMLQWDAESQAVIAKYIRNILRSGELSKIIAQETSPGLSEIPLDASTEQWVDWLKANYRSNFHAVGTAAMMPREIGGVVDNRLRVYGTKNVRVVDASVLPFQICGHSTSTLYAVSERASDLIKEDAKTA</sequence>
<dbReference type="InterPro" id="IPR007867">
    <property type="entry name" value="GMC_OxRtase_C"/>
</dbReference>
<dbReference type="InterPro" id="IPR012132">
    <property type="entry name" value="GMC_OxRdtase"/>
</dbReference>
<dbReference type="InterPro" id="IPR000172">
    <property type="entry name" value="GMC_OxRdtase_N"/>
</dbReference>
<dbReference type="PIRSF" id="PIRSF000137">
    <property type="entry name" value="Alcohol_oxidase"/>
    <property type="match status" value="1"/>
</dbReference>
<comment type="catalytic activity">
    <reaction evidence="11">
        <text>beta-D-glucose + O2 = D-glucono-1,5-lactone + H2O2</text>
        <dbReference type="Rhea" id="RHEA:11428"/>
        <dbReference type="ChEBI" id="CHEBI:15379"/>
        <dbReference type="ChEBI" id="CHEBI:15903"/>
        <dbReference type="ChEBI" id="CHEBI:16217"/>
        <dbReference type="ChEBI" id="CHEBI:16240"/>
        <dbReference type="EC" id="1.1.3.4"/>
    </reaction>
    <physiologicalReaction direction="left-to-right" evidence="11">
        <dbReference type="Rhea" id="RHEA:11429"/>
    </physiologicalReaction>
</comment>
<evidence type="ECO:0000256" key="13">
    <source>
        <dbReference type="PIRSR" id="PIRSR000137-1"/>
    </source>
</evidence>
<proteinExistence type="inferred from homology"/>
<organism evidence="19 20">
    <name type="scientific">Aspergillus coremiiformis</name>
    <dbReference type="NCBI Taxonomy" id="138285"/>
    <lineage>
        <taxon>Eukaryota</taxon>
        <taxon>Fungi</taxon>
        <taxon>Dikarya</taxon>
        <taxon>Ascomycota</taxon>
        <taxon>Pezizomycotina</taxon>
        <taxon>Eurotiomycetes</taxon>
        <taxon>Eurotiomycetidae</taxon>
        <taxon>Eurotiales</taxon>
        <taxon>Aspergillaceae</taxon>
        <taxon>Aspergillus</taxon>
        <taxon>Aspergillus subgen. Circumdati</taxon>
    </lineage>
</organism>
<evidence type="ECO:0000259" key="18">
    <source>
        <dbReference type="PROSITE" id="PS00624"/>
    </source>
</evidence>
<feature type="signal peptide" evidence="16">
    <location>
        <begin position="1"/>
        <end position="16"/>
    </location>
</feature>
<dbReference type="SUPFAM" id="SSF51905">
    <property type="entry name" value="FAD/NAD(P)-binding domain"/>
    <property type="match status" value="1"/>
</dbReference>
<dbReference type="AlphaFoldDB" id="A0A5N6Z8W4"/>
<protein>
    <recommendedName>
        <fullName evidence="12">glucose oxidase</fullName>
        <ecNumber evidence="12">1.1.3.4</ecNumber>
    </recommendedName>
</protein>
<dbReference type="SUPFAM" id="SSF54373">
    <property type="entry name" value="FAD-linked reductases, C-terminal domain"/>
    <property type="match status" value="1"/>
</dbReference>
<evidence type="ECO:0000256" key="9">
    <source>
        <dbReference type="ARBA" id="ARBA00022827"/>
    </source>
</evidence>
<evidence type="ECO:0000256" key="1">
    <source>
        <dbReference type="ARBA" id="ARBA00001974"/>
    </source>
</evidence>
<dbReference type="InterPro" id="IPR036188">
    <property type="entry name" value="FAD/NAD-bd_sf"/>
</dbReference>
<dbReference type="Proteomes" id="UP000327118">
    <property type="component" value="Unassembled WGS sequence"/>
</dbReference>
<keyword evidence="16" id="KW-0732">Signal</keyword>
<evidence type="ECO:0000256" key="6">
    <source>
        <dbReference type="ARBA" id="ARBA00022512"/>
    </source>
</evidence>
<keyword evidence="9 14" id="KW-0274">FAD</keyword>
<feature type="active site" description="Proton acceptor" evidence="13">
    <location>
        <position position="570"/>
    </location>
</feature>
<dbReference type="PANTHER" id="PTHR11552:SF201">
    <property type="entry name" value="GLUCOSE-METHANOL-CHOLINE OXIDOREDUCTASE N-TERMINAL DOMAIN-CONTAINING PROTEIN"/>
    <property type="match status" value="1"/>
</dbReference>
<comment type="cofactor">
    <cofactor evidence="1 14">
        <name>FAD</name>
        <dbReference type="ChEBI" id="CHEBI:57692"/>
    </cofactor>
</comment>
<evidence type="ECO:0000256" key="16">
    <source>
        <dbReference type="SAM" id="SignalP"/>
    </source>
</evidence>
<keyword evidence="7" id="KW-0272">Extracellular matrix</keyword>
<dbReference type="PANTHER" id="PTHR11552">
    <property type="entry name" value="GLUCOSE-METHANOL-CHOLINE GMC OXIDOREDUCTASE"/>
    <property type="match status" value="1"/>
</dbReference>
<dbReference type="OrthoDB" id="269227at2759"/>
<keyword evidence="20" id="KW-1185">Reference proteome</keyword>
<evidence type="ECO:0000256" key="7">
    <source>
        <dbReference type="ARBA" id="ARBA00022530"/>
    </source>
</evidence>
<dbReference type="InterPro" id="IPR027424">
    <property type="entry name" value="Glucose_Oxidase_domain_2"/>
</dbReference>
<evidence type="ECO:0000313" key="20">
    <source>
        <dbReference type="Proteomes" id="UP000327118"/>
    </source>
</evidence>
<evidence type="ECO:0000256" key="2">
    <source>
        <dbReference type="ARBA" id="ARBA00004191"/>
    </source>
</evidence>
<evidence type="ECO:0000256" key="8">
    <source>
        <dbReference type="ARBA" id="ARBA00022630"/>
    </source>
</evidence>
<evidence type="ECO:0000256" key="15">
    <source>
        <dbReference type="RuleBase" id="RU003968"/>
    </source>
</evidence>
<feature type="domain" description="Glucose-methanol-choline oxidoreductase N-terminal" evidence="18">
    <location>
        <begin position="298"/>
        <end position="312"/>
    </location>
</feature>
<evidence type="ECO:0000256" key="10">
    <source>
        <dbReference type="ARBA" id="ARBA00023002"/>
    </source>
</evidence>
<evidence type="ECO:0000256" key="14">
    <source>
        <dbReference type="PIRSR" id="PIRSR000137-2"/>
    </source>
</evidence>
<keyword evidence="8 15" id="KW-0285">Flavoprotein</keyword>
<comment type="similarity">
    <text evidence="4 15">Belongs to the GMC oxidoreductase family.</text>
</comment>
<feature type="domain" description="Glucose-methanol-choline oxidoreductase N-terminal" evidence="17">
    <location>
        <begin position="105"/>
        <end position="128"/>
    </location>
</feature>
<dbReference type="Pfam" id="PF05199">
    <property type="entry name" value="GMC_oxred_C"/>
    <property type="match status" value="1"/>
</dbReference>
<evidence type="ECO:0000256" key="12">
    <source>
        <dbReference type="ARBA" id="ARBA00049722"/>
    </source>
</evidence>
<dbReference type="GO" id="GO:0050660">
    <property type="term" value="F:flavin adenine dinucleotide binding"/>
    <property type="evidence" value="ECO:0007669"/>
    <property type="project" value="InterPro"/>
</dbReference>
<accession>A0A5N6Z8W4</accession>
<evidence type="ECO:0000313" key="19">
    <source>
        <dbReference type="EMBL" id="KAE8354107.1"/>
    </source>
</evidence>
<evidence type="ECO:0000256" key="11">
    <source>
        <dbReference type="ARBA" id="ARBA00049435"/>
    </source>
</evidence>
<evidence type="ECO:0000256" key="5">
    <source>
        <dbReference type="ARBA" id="ARBA00011738"/>
    </source>
</evidence>
<dbReference type="EMBL" id="ML739080">
    <property type="protein sequence ID" value="KAE8354107.1"/>
    <property type="molecule type" value="Genomic_DNA"/>
</dbReference>
<comment type="subcellular location">
    <subcellularLocation>
        <location evidence="2">Secreted</location>
        <location evidence="2">Cell wall</location>
    </subcellularLocation>
    <subcellularLocation>
        <location evidence="3">Secreted</location>
        <location evidence="3">Extracellular space</location>
        <location evidence="3">Extracellular matrix</location>
    </subcellularLocation>
</comment>
<feature type="binding site" evidence="14">
    <location>
        <begin position="37"/>
        <end position="38"/>
    </location>
    <ligand>
        <name>FAD</name>
        <dbReference type="ChEBI" id="CHEBI:57692"/>
    </ligand>
</feature>
<keyword evidence="7" id="KW-0964">Secreted</keyword>